<gene>
    <name evidence="1" type="ORF">M427DRAFT_60675</name>
</gene>
<name>A0A139A439_GONPJ</name>
<dbReference type="AlphaFoldDB" id="A0A139A439"/>
<organism evidence="1 2">
    <name type="scientific">Gonapodya prolifera (strain JEL478)</name>
    <name type="common">Monoblepharis prolifera</name>
    <dbReference type="NCBI Taxonomy" id="1344416"/>
    <lineage>
        <taxon>Eukaryota</taxon>
        <taxon>Fungi</taxon>
        <taxon>Fungi incertae sedis</taxon>
        <taxon>Chytridiomycota</taxon>
        <taxon>Chytridiomycota incertae sedis</taxon>
        <taxon>Monoblepharidomycetes</taxon>
        <taxon>Monoblepharidales</taxon>
        <taxon>Gonapodyaceae</taxon>
        <taxon>Gonapodya</taxon>
    </lineage>
</organism>
<dbReference type="EMBL" id="KQ965802">
    <property type="protein sequence ID" value="KXS11439.1"/>
    <property type="molecule type" value="Genomic_DNA"/>
</dbReference>
<dbReference type="Proteomes" id="UP000070544">
    <property type="component" value="Unassembled WGS sequence"/>
</dbReference>
<protein>
    <submittedName>
        <fullName evidence="1">Uncharacterized protein</fullName>
    </submittedName>
</protein>
<reference evidence="1 2" key="1">
    <citation type="journal article" date="2015" name="Genome Biol. Evol.">
        <title>Phylogenomic analyses indicate that early fungi evolved digesting cell walls of algal ancestors of land plants.</title>
        <authorList>
            <person name="Chang Y."/>
            <person name="Wang S."/>
            <person name="Sekimoto S."/>
            <person name="Aerts A.L."/>
            <person name="Choi C."/>
            <person name="Clum A."/>
            <person name="LaButti K.M."/>
            <person name="Lindquist E.A."/>
            <person name="Yee Ngan C."/>
            <person name="Ohm R.A."/>
            <person name="Salamov A.A."/>
            <person name="Grigoriev I.V."/>
            <person name="Spatafora J.W."/>
            <person name="Berbee M.L."/>
        </authorList>
    </citation>
    <scope>NUCLEOTIDE SEQUENCE [LARGE SCALE GENOMIC DNA]</scope>
    <source>
        <strain evidence="1 2">JEL478</strain>
    </source>
</reference>
<evidence type="ECO:0000313" key="2">
    <source>
        <dbReference type="Proteomes" id="UP000070544"/>
    </source>
</evidence>
<keyword evidence="2" id="KW-1185">Reference proteome</keyword>
<feature type="non-terminal residue" evidence="1">
    <location>
        <position position="1"/>
    </location>
</feature>
<sequence>GADATNARALLLYHSTFVALHSPQDCLNLDPTWMASGSFPKALEHAFAVRQLLQRFKGCGIFLSPFPLNCIYQCALIWLCNIVAGAETSMVDVKMAIQELQYYSAWWPEALRLATELESLYNMVRGRFA</sequence>
<proteinExistence type="predicted"/>
<evidence type="ECO:0000313" key="1">
    <source>
        <dbReference type="EMBL" id="KXS11439.1"/>
    </source>
</evidence>
<accession>A0A139A439</accession>